<protein>
    <submittedName>
        <fullName evidence="1">Uncharacterized protein</fullName>
    </submittedName>
</protein>
<proteinExistence type="predicted"/>
<organism evidence="1 2">
    <name type="scientific">Protopolystoma xenopodis</name>
    <dbReference type="NCBI Taxonomy" id="117903"/>
    <lineage>
        <taxon>Eukaryota</taxon>
        <taxon>Metazoa</taxon>
        <taxon>Spiralia</taxon>
        <taxon>Lophotrochozoa</taxon>
        <taxon>Platyhelminthes</taxon>
        <taxon>Monogenea</taxon>
        <taxon>Polyopisthocotylea</taxon>
        <taxon>Polystomatidea</taxon>
        <taxon>Polystomatidae</taxon>
        <taxon>Protopolystoma</taxon>
    </lineage>
</organism>
<reference evidence="1" key="1">
    <citation type="submission" date="2018-11" db="EMBL/GenBank/DDBJ databases">
        <authorList>
            <consortium name="Pathogen Informatics"/>
        </authorList>
    </citation>
    <scope>NUCLEOTIDE SEQUENCE</scope>
</reference>
<accession>A0A3S5CK11</accession>
<dbReference type="EMBL" id="CAAALY010088886">
    <property type="protein sequence ID" value="VEL27665.1"/>
    <property type="molecule type" value="Genomic_DNA"/>
</dbReference>
<dbReference type="AlphaFoldDB" id="A0A3S5CK11"/>
<gene>
    <name evidence="1" type="ORF">PXEA_LOCUS21105</name>
</gene>
<dbReference type="Proteomes" id="UP000784294">
    <property type="component" value="Unassembled WGS sequence"/>
</dbReference>
<feature type="non-terminal residue" evidence="1">
    <location>
        <position position="339"/>
    </location>
</feature>
<keyword evidence="2" id="KW-1185">Reference proteome</keyword>
<evidence type="ECO:0000313" key="1">
    <source>
        <dbReference type="EMBL" id="VEL27665.1"/>
    </source>
</evidence>
<name>A0A3S5CK11_9PLAT</name>
<sequence length="339" mass="37567">MLKDTNILLDSREDSTNSSLPALHSIIRQSSSPLRSHHKMCLFNLSEHSVTLPVTLRLYPKAPVFVDISTKEKKANDHVDETMLRLMGLRIWNYNPADVKSRNFGVKMISLFDENQHPLTLFTDTCTNLGSTETFLRKGLGTWAIDFSQTLLFSPPPTPSKKVNLTCLQPADQLPFGLIYRIEVSFLDPPAIADMQLIGPDGEAIPLGSGGFGRVFSLNDASSLAASTAMSEKKWLVTHLKRLAIKSAKQSTDIETEVICFLVLFDTFVTASGLRIWLLDPAFQRELRVTVLVDDIFFLKQVHLPQMDELAGLTTTVDKHVLSNTSIVPGASLLMALGI</sequence>
<evidence type="ECO:0000313" key="2">
    <source>
        <dbReference type="Proteomes" id="UP000784294"/>
    </source>
</evidence>
<comment type="caution">
    <text evidence="1">The sequence shown here is derived from an EMBL/GenBank/DDBJ whole genome shotgun (WGS) entry which is preliminary data.</text>
</comment>